<dbReference type="InterPro" id="IPR036291">
    <property type="entry name" value="NAD(P)-bd_dom_sf"/>
</dbReference>
<dbReference type="Proteomes" id="UP001428774">
    <property type="component" value="Unassembled WGS sequence"/>
</dbReference>
<dbReference type="GO" id="GO:0000286">
    <property type="term" value="F:alanine dehydrogenase activity"/>
    <property type="evidence" value="ECO:0007669"/>
    <property type="project" value="UniProtKB-UniRule"/>
</dbReference>
<dbReference type="InterPro" id="IPR008141">
    <property type="entry name" value="Ala_DH"/>
</dbReference>
<dbReference type="NCBIfam" id="TIGR00518">
    <property type="entry name" value="alaDH"/>
    <property type="match status" value="1"/>
</dbReference>
<dbReference type="PANTHER" id="PTHR42795:SF1">
    <property type="entry name" value="ALANINE DEHYDROGENASE"/>
    <property type="match status" value="1"/>
</dbReference>
<comment type="similarity">
    <text evidence="1 5">Belongs to the AlaDH/PNT family.</text>
</comment>
<evidence type="ECO:0000256" key="1">
    <source>
        <dbReference type="ARBA" id="ARBA00005689"/>
    </source>
</evidence>
<dbReference type="FunFam" id="3.40.50.720:FF:000049">
    <property type="entry name" value="Alanine dehydrogenase"/>
    <property type="match status" value="1"/>
</dbReference>
<proteinExistence type="inferred from homology"/>
<feature type="binding site" evidence="8">
    <location>
        <position position="198"/>
    </location>
    <ligand>
        <name>NAD(+)</name>
        <dbReference type="ChEBI" id="CHEBI:57540"/>
    </ligand>
</feature>
<dbReference type="InterPro" id="IPR007886">
    <property type="entry name" value="AlaDH/PNT_N"/>
</dbReference>
<dbReference type="CDD" id="cd05305">
    <property type="entry name" value="L-AlaDH"/>
    <property type="match status" value="1"/>
</dbReference>
<evidence type="ECO:0000256" key="5">
    <source>
        <dbReference type="PIRNR" id="PIRNR000183"/>
    </source>
</evidence>
<feature type="binding site" evidence="8">
    <location>
        <begin position="239"/>
        <end position="240"/>
    </location>
    <ligand>
        <name>NAD(+)</name>
        <dbReference type="ChEBI" id="CHEBI:57540"/>
    </ligand>
</feature>
<feature type="active site" description="Proton donor/acceptor" evidence="6">
    <location>
        <position position="96"/>
    </location>
</feature>
<sequence>MIIGCPKEIKPQEFRVGLTPNTAREAVSHGHKVVVQTGAGAGSGFPDADYIAAGARIADTAEEIFATADMIVKVKEPQAAERRMLREGQLLFTYLHLAPDPEQTKDLLASGCTAIAYETVTDARGGLPLLAPMSEVAGRLAPQVGAWSLQKANGGRGVLMGGVPGVGPATVAVIGGGVVGTHAARIAAGMGADVTVLDRSLPRMRYLDDLYGGTFKTRYASAGNTAELVEQADMVIGAVLIPGAAAPKLVSRAQLSDMRPGAVIVDVAIDQGGCFETSRATTHQDPIYEVDGIVHYCVANMPGAVARTSTIALTNATMPFLLDLADKGWRQACADDPHLLQGLNVHAGKLTYYAVGKALGIDVMSPQLVLKG</sequence>
<reference evidence="11 12" key="1">
    <citation type="submission" date="2024-05" db="EMBL/GenBank/DDBJ databases">
        <title>Genome sequence of Ponticoccus litoralis KCCM 90028.</title>
        <authorList>
            <person name="Kim J.M."/>
            <person name="Lee J.K."/>
            <person name="Choi B.J."/>
            <person name="Bayburt H."/>
            <person name="Baek J.H."/>
            <person name="Jeon C.O."/>
        </authorList>
    </citation>
    <scope>NUCLEOTIDE SEQUENCE [LARGE SCALE GENOMIC DNA]</scope>
    <source>
        <strain evidence="11 12">KCCM 90028</strain>
    </source>
</reference>
<feature type="domain" description="Alanine dehydrogenase/pyridine nucleotide transhydrogenase NAD(H)-binding" evidence="9">
    <location>
        <begin position="149"/>
        <end position="297"/>
    </location>
</feature>
<name>A0AAW9SPE9_9RHOB</name>
<feature type="active site" description="Proton donor/acceptor" evidence="6">
    <location>
        <position position="270"/>
    </location>
</feature>
<evidence type="ECO:0000313" key="11">
    <source>
        <dbReference type="EMBL" id="MEN9060393.1"/>
    </source>
</evidence>
<dbReference type="InterPro" id="IPR007698">
    <property type="entry name" value="AlaDH/PNT_NAD(H)-bd"/>
</dbReference>
<dbReference type="AlphaFoldDB" id="A0AAW9SPE9"/>
<dbReference type="EMBL" id="JBDNCH010000002">
    <property type="protein sequence ID" value="MEN9060393.1"/>
    <property type="molecule type" value="Genomic_DNA"/>
</dbReference>
<evidence type="ECO:0000256" key="2">
    <source>
        <dbReference type="ARBA" id="ARBA00012897"/>
    </source>
</evidence>
<dbReference type="PROSITE" id="PS00837">
    <property type="entry name" value="ALADH_PNT_2"/>
    <property type="match status" value="1"/>
</dbReference>
<evidence type="ECO:0000256" key="7">
    <source>
        <dbReference type="PIRSR" id="PIRSR000183-2"/>
    </source>
</evidence>
<feature type="binding site" evidence="7">
    <location>
        <position position="75"/>
    </location>
    <ligand>
        <name>substrate</name>
    </ligand>
</feature>
<evidence type="ECO:0000313" key="12">
    <source>
        <dbReference type="Proteomes" id="UP001428774"/>
    </source>
</evidence>
<dbReference type="Gene3D" id="3.40.50.720">
    <property type="entry name" value="NAD(P)-binding Rossmann-like Domain"/>
    <property type="match status" value="2"/>
</dbReference>
<feature type="binding site" evidence="8">
    <location>
        <begin position="267"/>
        <end position="270"/>
    </location>
    <ligand>
        <name>NAD(+)</name>
        <dbReference type="ChEBI" id="CHEBI:57540"/>
    </ligand>
</feature>
<keyword evidence="8" id="KW-0547">Nucleotide-binding</keyword>
<comment type="catalytic activity">
    <reaction evidence="5">
        <text>L-alanine + NAD(+) + H2O = pyruvate + NH4(+) + NADH + H(+)</text>
        <dbReference type="Rhea" id="RHEA:18405"/>
        <dbReference type="ChEBI" id="CHEBI:15361"/>
        <dbReference type="ChEBI" id="CHEBI:15377"/>
        <dbReference type="ChEBI" id="CHEBI:15378"/>
        <dbReference type="ChEBI" id="CHEBI:28938"/>
        <dbReference type="ChEBI" id="CHEBI:57540"/>
        <dbReference type="ChEBI" id="CHEBI:57945"/>
        <dbReference type="ChEBI" id="CHEBI:57972"/>
        <dbReference type="EC" id="1.4.1.1"/>
    </reaction>
</comment>
<evidence type="ECO:0000256" key="8">
    <source>
        <dbReference type="PIRSR" id="PIRSR000183-3"/>
    </source>
</evidence>
<dbReference type="SMART" id="SM01003">
    <property type="entry name" value="AlaDh_PNT_N"/>
    <property type="match status" value="1"/>
</dbReference>
<keyword evidence="12" id="KW-1185">Reference proteome</keyword>
<evidence type="ECO:0000259" key="9">
    <source>
        <dbReference type="SMART" id="SM01002"/>
    </source>
</evidence>
<dbReference type="GO" id="GO:0042853">
    <property type="term" value="P:L-alanine catabolic process"/>
    <property type="evidence" value="ECO:0007669"/>
    <property type="project" value="InterPro"/>
</dbReference>
<organism evidence="11 12">
    <name type="scientific">Ponticoccus litoralis</name>
    <dbReference type="NCBI Taxonomy" id="422297"/>
    <lineage>
        <taxon>Bacteria</taxon>
        <taxon>Pseudomonadati</taxon>
        <taxon>Pseudomonadota</taxon>
        <taxon>Alphaproteobacteria</taxon>
        <taxon>Rhodobacterales</taxon>
        <taxon>Roseobacteraceae</taxon>
        <taxon>Ponticoccus</taxon>
    </lineage>
</organism>
<dbReference type="Pfam" id="PF01262">
    <property type="entry name" value="AlaDh_PNT_C"/>
    <property type="match status" value="1"/>
</dbReference>
<comment type="caution">
    <text evidence="11">The sequence shown here is derived from an EMBL/GenBank/DDBJ whole genome shotgun (WGS) entry which is preliminary data.</text>
</comment>
<dbReference type="SUPFAM" id="SSF52283">
    <property type="entry name" value="Formate/glycerate dehydrogenase catalytic domain-like"/>
    <property type="match status" value="1"/>
</dbReference>
<dbReference type="GO" id="GO:0000166">
    <property type="term" value="F:nucleotide binding"/>
    <property type="evidence" value="ECO:0007669"/>
    <property type="project" value="UniProtKB-KW"/>
</dbReference>
<evidence type="ECO:0000256" key="3">
    <source>
        <dbReference type="ARBA" id="ARBA00023002"/>
    </source>
</evidence>
<feature type="binding site" evidence="8">
    <location>
        <begin position="298"/>
        <end position="301"/>
    </location>
    <ligand>
        <name>NAD(+)</name>
        <dbReference type="ChEBI" id="CHEBI:57540"/>
    </ligand>
</feature>
<dbReference type="SUPFAM" id="SSF51735">
    <property type="entry name" value="NAD(P)-binding Rossmann-fold domains"/>
    <property type="match status" value="1"/>
</dbReference>
<keyword evidence="3 5" id="KW-0560">Oxidoreductase</keyword>
<evidence type="ECO:0000259" key="10">
    <source>
        <dbReference type="SMART" id="SM01003"/>
    </source>
</evidence>
<evidence type="ECO:0000256" key="4">
    <source>
        <dbReference type="ARBA" id="ARBA00023027"/>
    </source>
</evidence>
<feature type="domain" description="Alanine dehydrogenase/pyridine nucleotide transhydrogenase N-terminal" evidence="10">
    <location>
        <begin position="4"/>
        <end position="137"/>
    </location>
</feature>
<feature type="binding site" evidence="8">
    <location>
        <position position="279"/>
    </location>
    <ligand>
        <name>NAD(+)</name>
        <dbReference type="ChEBI" id="CHEBI:57540"/>
    </ligand>
</feature>
<dbReference type="InterPro" id="IPR008143">
    <property type="entry name" value="Ala_DH/PNT_CS2"/>
</dbReference>
<dbReference type="PIRSF" id="PIRSF000183">
    <property type="entry name" value="Alanine_dh"/>
    <property type="match status" value="1"/>
</dbReference>
<protein>
    <recommendedName>
        <fullName evidence="2 5">Alanine dehydrogenase</fullName>
        <ecNumber evidence="2 5">1.4.1.1</ecNumber>
    </recommendedName>
</protein>
<dbReference type="GO" id="GO:0005886">
    <property type="term" value="C:plasma membrane"/>
    <property type="evidence" value="ECO:0007669"/>
    <property type="project" value="TreeGrafter"/>
</dbReference>
<feature type="binding site" evidence="7">
    <location>
        <position position="15"/>
    </location>
    <ligand>
        <name>substrate</name>
    </ligand>
</feature>
<dbReference type="EC" id="1.4.1.1" evidence="2 5"/>
<evidence type="ECO:0000256" key="6">
    <source>
        <dbReference type="PIRSR" id="PIRSR000183-1"/>
    </source>
</evidence>
<dbReference type="Pfam" id="PF05222">
    <property type="entry name" value="AlaDh_PNT_N"/>
    <property type="match status" value="1"/>
</dbReference>
<gene>
    <name evidence="11" type="primary">ald</name>
    <name evidence="11" type="ORF">ABFB10_04455</name>
</gene>
<dbReference type="PANTHER" id="PTHR42795">
    <property type="entry name" value="ALANINE DEHYDROGENASE"/>
    <property type="match status" value="1"/>
</dbReference>
<accession>A0AAW9SPE9</accession>
<keyword evidence="4 5" id="KW-0520">NAD</keyword>
<feature type="binding site" evidence="8">
    <location>
        <position position="203"/>
    </location>
    <ligand>
        <name>NAD(+)</name>
        <dbReference type="ChEBI" id="CHEBI:57540"/>
    </ligand>
</feature>
<feature type="binding site" evidence="8">
    <location>
        <position position="134"/>
    </location>
    <ligand>
        <name>NAD(+)</name>
        <dbReference type="ChEBI" id="CHEBI:57540"/>
    </ligand>
</feature>
<dbReference type="RefSeq" id="WP_347165578.1">
    <property type="nucleotide sequence ID" value="NZ_JBDNCH010000002.1"/>
</dbReference>
<dbReference type="SMART" id="SM01002">
    <property type="entry name" value="AlaDh_PNT_C"/>
    <property type="match status" value="1"/>
</dbReference>